<proteinExistence type="predicted"/>
<organism evidence="2 3">
    <name type="scientific">Mollisia scopiformis</name>
    <name type="common">Conifer needle endophyte fungus</name>
    <name type="synonym">Phialocephala scopiformis</name>
    <dbReference type="NCBI Taxonomy" id="149040"/>
    <lineage>
        <taxon>Eukaryota</taxon>
        <taxon>Fungi</taxon>
        <taxon>Dikarya</taxon>
        <taxon>Ascomycota</taxon>
        <taxon>Pezizomycotina</taxon>
        <taxon>Leotiomycetes</taxon>
        <taxon>Helotiales</taxon>
        <taxon>Mollisiaceae</taxon>
        <taxon>Mollisia</taxon>
    </lineage>
</organism>
<feature type="region of interest" description="Disordered" evidence="1">
    <location>
        <begin position="391"/>
        <end position="410"/>
    </location>
</feature>
<accession>A0A132B568</accession>
<gene>
    <name evidence="2" type="ORF">LY89DRAFT_660315</name>
</gene>
<dbReference type="KEGG" id="psco:LY89DRAFT_660315"/>
<dbReference type="STRING" id="149040.A0A132B568"/>
<evidence type="ECO:0000313" key="3">
    <source>
        <dbReference type="Proteomes" id="UP000070700"/>
    </source>
</evidence>
<name>A0A132B568_MOLSC</name>
<keyword evidence="3" id="KW-1185">Reference proteome</keyword>
<dbReference type="RefSeq" id="XP_018061913.1">
    <property type="nucleotide sequence ID" value="XM_018212545.1"/>
</dbReference>
<feature type="region of interest" description="Disordered" evidence="1">
    <location>
        <begin position="518"/>
        <end position="567"/>
    </location>
</feature>
<dbReference type="OrthoDB" id="4798537at2759"/>
<dbReference type="InParanoid" id="A0A132B568"/>
<dbReference type="Proteomes" id="UP000070700">
    <property type="component" value="Unassembled WGS sequence"/>
</dbReference>
<feature type="compositionally biased region" description="Basic and acidic residues" evidence="1">
    <location>
        <begin position="401"/>
        <end position="410"/>
    </location>
</feature>
<dbReference type="EMBL" id="KQ947439">
    <property type="protein sequence ID" value="KUJ07558.1"/>
    <property type="molecule type" value="Genomic_DNA"/>
</dbReference>
<sequence length="567" mass="64486">MNKLPAEILDAILLWVVRICRCEKNVILPLRQICKAFDVALKPYAFKCIQLEFSRFMKFRTDPRELDLKALKDVGKLSESLYLDLMVVRDEEEIERLTTVFQSLIPRVPEMTPLLDSLHKYCMSETTFDEMDYRLLVESVLFNTPNMTRLKLNLPFQVVGQQSRTATLLLATTVAALASRPEGSKCVEHLVLDHVSDTTLIDICNNPLDITNTMEVFKGLKHLILSIKRQESRYTRQSTFAQNLWHLIEKATDLRSLCLIGWNVKRTTDSRVHVHGVQQSVWNMRSLPFARENLAEKLLSLRSLELKRVDMDPHAFFDLLSQISKTLKELYLFEVYLKVRSRQTGNTSLWIGYPGIPKPSDCCWLAEELYRLDTLNLDILRVSGIGYDDFEPPLDNGPPEYDLKDPSDRDRSFDERFVQAVMKASSCSASSATGPHATLTSKDREAKRKERQRLYHKMKAYDAETFQRTHNTTSWFKRCVDGYFFNHNEQALKELQNIITVADRGMTLLQNEMDRARDEHRHLGGVPPDQTPAPDGGRSANAVPTGVSIGTQTAGPGNGVGGTGAAT</sequence>
<reference evidence="2 3" key="1">
    <citation type="submission" date="2015-10" db="EMBL/GenBank/DDBJ databases">
        <title>Full genome of DAOMC 229536 Phialocephala scopiformis, a fungal endophyte of spruce producing the potent anti-insectan compound rugulosin.</title>
        <authorList>
            <consortium name="DOE Joint Genome Institute"/>
            <person name="Walker A.K."/>
            <person name="Frasz S.L."/>
            <person name="Seifert K.A."/>
            <person name="Miller J.D."/>
            <person name="Mondo S.J."/>
            <person name="Labutti K."/>
            <person name="Lipzen A."/>
            <person name="Dockter R."/>
            <person name="Kennedy M."/>
            <person name="Grigoriev I.V."/>
            <person name="Spatafora J.W."/>
        </authorList>
    </citation>
    <scope>NUCLEOTIDE SEQUENCE [LARGE SCALE GENOMIC DNA]</scope>
    <source>
        <strain evidence="2 3">CBS 120377</strain>
    </source>
</reference>
<dbReference type="SUPFAM" id="SSF52047">
    <property type="entry name" value="RNI-like"/>
    <property type="match status" value="1"/>
</dbReference>
<evidence type="ECO:0000256" key="1">
    <source>
        <dbReference type="SAM" id="MobiDB-lite"/>
    </source>
</evidence>
<dbReference type="GeneID" id="28822271"/>
<protein>
    <submittedName>
        <fullName evidence="2">Uncharacterized protein</fullName>
    </submittedName>
</protein>
<feature type="compositionally biased region" description="Gly residues" evidence="1">
    <location>
        <begin position="556"/>
        <end position="567"/>
    </location>
</feature>
<feature type="region of interest" description="Disordered" evidence="1">
    <location>
        <begin position="428"/>
        <end position="449"/>
    </location>
</feature>
<dbReference type="AlphaFoldDB" id="A0A132B568"/>
<evidence type="ECO:0000313" key="2">
    <source>
        <dbReference type="EMBL" id="KUJ07558.1"/>
    </source>
</evidence>